<proteinExistence type="predicted"/>
<evidence type="ECO:0000313" key="2">
    <source>
        <dbReference type="EMBL" id="GAA3736546.1"/>
    </source>
</evidence>
<keyword evidence="1" id="KW-0472">Membrane</keyword>
<sequence length="92" mass="9906">MRRQLALAVSFIGGGVLLLSIPLTLALLPPHLTGFLPELAWQVWFVAAAAIPPFALLSVIALVSMAERTEQRFARGAGLGVEHERAPREIHG</sequence>
<name>A0ABP7FCP4_9ACTN</name>
<evidence type="ECO:0000313" key="3">
    <source>
        <dbReference type="Proteomes" id="UP001500908"/>
    </source>
</evidence>
<feature type="transmembrane region" description="Helical" evidence="1">
    <location>
        <begin position="42"/>
        <end position="65"/>
    </location>
</feature>
<dbReference type="RefSeq" id="WP_344968972.1">
    <property type="nucleotide sequence ID" value="NZ_BAABDD010000005.1"/>
</dbReference>
<accession>A0ABP7FCP4</accession>
<dbReference type="Proteomes" id="UP001500908">
    <property type="component" value="Unassembled WGS sequence"/>
</dbReference>
<gene>
    <name evidence="2" type="ORF">GCM10022402_15860</name>
</gene>
<evidence type="ECO:0000256" key="1">
    <source>
        <dbReference type="SAM" id="Phobius"/>
    </source>
</evidence>
<organism evidence="2 3">
    <name type="scientific">Salinactinospora qingdaonensis</name>
    <dbReference type="NCBI Taxonomy" id="702744"/>
    <lineage>
        <taxon>Bacteria</taxon>
        <taxon>Bacillati</taxon>
        <taxon>Actinomycetota</taxon>
        <taxon>Actinomycetes</taxon>
        <taxon>Streptosporangiales</taxon>
        <taxon>Nocardiopsidaceae</taxon>
        <taxon>Salinactinospora</taxon>
    </lineage>
</organism>
<keyword evidence="1" id="KW-1133">Transmembrane helix</keyword>
<protein>
    <recommendedName>
        <fullName evidence="4">Solute:sodium symporter small subunit</fullName>
    </recommendedName>
</protein>
<reference evidence="3" key="1">
    <citation type="journal article" date="2019" name="Int. J. Syst. Evol. Microbiol.">
        <title>The Global Catalogue of Microorganisms (GCM) 10K type strain sequencing project: providing services to taxonomists for standard genome sequencing and annotation.</title>
        <authorList>
            <consortium name="The Broad Institute Genomics Platform"/>
            <consortium name="The Broad Institute Genome Sequencing Center for Infectious Disease"/>
            <person name="Wu L."/>
            <person name="Ma J."/>
        </authorList>
    </citation>
    <scope>NUCLEOTIDE SEQUENCE [LARGE SCALE GENOMIC DNA]</scope>
    <source>
        <strain evidence="3">JCM 17137</strain>
    </source>
</reference>
<comment type="caution">
    <text evidence="2">The sequence shown here is derived from an EMBL/GenBank/DDBJ whole genome shotgun (WGS) entry which is preliminary data.</text>
</comment>
<keyword evidence="1" id="KW-0812">Transmembrane</keyword>
<dbReference type="EMBL" id="BAABDD010000005">
    <property type="protein sequence ID" value="GAA3736546.1"/>
    <property type="molecule type" value="Genomic_DNA"/>
</dbReference>
<keyword evidence="3" id="KW-1185">Reference proteome</keyword>
<evidence type="ECO:0008006" key="4">
    <source>
        <dbReference type="Google" id="ProtNLM"/>
    </source>
</evidence>